<dbReference type="FunFam" id="2.70.150.10:FF:000160">
    <property type="entry name" value="Sarcoplasmic/endoplasmic reticulum calcium ATPase 1"/>
    <property type="match status" value="1"/>
</dbReference>
<feature type="transmembrane region" description="Helical" evidence="12">
    <location>
        <begin position="842"/>
        <end position="860"/>
    </location>
</feature>
<evidence type="ECO:0000256" key="1">
    <source>
        <dbReference type="ARBA" id="ARBA00004651"/>
    </source>
</evidence>
<dbReference type="Pfam" id="PF00689">
    <property type="entry name" value="Cation_ATPase_C"/>
    <property type="match status" value="1"/>
</dbReference>
<dbReference type="GO" id="GO:0030007">
    <property type="term" value="P:intracellular potassium ion homeostasis"/>
    <property type="evidence" value="ECO:0007669"/>
    <property type="project" value="TreeGrafter"/>
</dbReference>
<evidence type="ECO:0000256" key="6">
    <source>
        <dbReference type="ARBA" id="ARBA00022741"/>
    </source>
</evidence>
<dbReference type="GO" id="GO:1902600">
    <property type="term" value="P:proton transmembrane transport"/>
    <property type="evidence" value="ECO:0007669"/>
    <property type="project" value="TreeGrafter"/>
</dbReference>
<feature type="transmembrane region" description="Helical" evidence="12">
    <location>
        <begin position="83"/>
        <end position="99"/>
    </location>
</feature>
<reference evidence="14" key="2">
    <citation type="journal article" date="2021" name="Microorganisms">
        <title>Bacterial Dimethylsulfoniopropionate Biosynthesis in the East China Sea.</title>
        <authorList>
            <person name="Liu J."/>
            <person name="Zhang Y."/>
            <person name="Liu J."/>
            <person name="Zhong H."/>
            <person name="Williams B.T."/>
            <person name="Zheng Y."/>
            <person name="Curson A.R.J."/>
            <person name="Sun C."/>
            <person name="Sun H."/>
            <person name="Song D."/>
            <person name="Wagner Mackenzie B."/>
            <person name="Bermejo Martinez A."/>
            <person name="Todd J.D."/>
            <person name="Zhang X.H."/>
        </authorList>
    </citation>
    <scope>NUCLEOTIDE SEQUENCE</scope>
    <source>
        <strain evidence="14">AESS21</strain>
    </source>
</reference>
<dbReference type="Pfam" id="PF00690">
    <property type="entry name" value="Cation_ATPase_N"/>
    <property type="match status" value="1"/>
</dbReference>
<feature type="domain" description="Cation-transporting P-type ATPase N-terminal" evidence="13">
    <location>
        <begin position="6"/>
        <end position="79"/>
    </location>
</feature>
<evidence type="ECO:0000256" key="7">
    <source>
        <dbReference type="ARBA" id="ARBA00022840"/>
    </source>
</evidence>
<feature type="transmembrane region" description="Helical" evidence="12">
    <location>
        <begin position="872"/>
        <end position="889"/>
    </location>
</feature>
<dbReference type="SFLD" id="SFLDG00002">
    <property type="entry name" value="C1.7:_P-type_atpase_like"/>
    <property type="match status" value="1"/>
</dbReference>
<evidence type="ECO:0000256" key="2">
    <source>
        <dbReference type="ARBA" id="ARBA00005675"/>
    </source>
</evidence>
<dbReference type="SUPFAM" id="SSF56784">
    <property type="entry name" value="HAD-like"/>
    <property type="match status" value="1"/>
</dbReference>
<feature type="transmembrane region" description="Helical" evidence="12">
    <location>
        <begin position="246"/>
        <end position="266"/>
    </location>
</feature>
<dbReference type="GO" id="GO:1990573">
    <property type="term" value="P:potassium ion import across plasma membrane"/>
    <property type="evidence" value="ECO:0007669"/>
    <property type="project" value="TreeGrafter"/>
</dbReference>
<dbReference type="GO" id="GO:0016887">
    <property type="term" value="F:ATP hydrolysis activity"/>
    <property type="evidence" value="ECO:0007669"/>
    <property type="project" value="InterPro"/>
</dbReference>
<dbReference type="InterPro" id="IPR004014">
    <property type="entry name" value="ATPase_P-typ_cation-transptr_N"/>
</dbReference>
<comment type="subcellular location">
    <subcellularLocation>
        <location evidence="1">Cell membrane</location>
        <topology evidence="1">Multi-pass membrane protein</topology>
    </subcellularLocation>
</comment>
<keyword evidence="3" id="KW-1003">Cell membrane</keyword>
<dbReference type="InterPro" id="IPR023299">
    <property type="entry name" value="ATPase_P-typ_cyto_dom_N"/>
</dbReference>
<keyword evidence="4" id="KW-0597">Phosphoprotein</keyword>
<keyword evidence="9" id="KW-1278">Translocase</keyword>
<dbReference type="GO" id="GO:0036376">
    <property type="term" value="P:sodium ion export across plasma membrane"/>
    <property type="evidence" value="ECO:0007669"/>
    <property type="project" value="TreeGrafter"/>
</dbReference>
<dbReference type="PANTHER" id="PTHR43294:SF21">
    <property type="entry name" value="CATION TRANSPORTING ATPASE"/>
    <property type="match status" value="1"/>
</dbReference>
<evidence type="ECO:0000256" key="11">
    <source>
        <dbReference type="ARBA" id="ARBA00023136"/>
    </source>
</evidence>
<dbReference type="EMBL" id="QTKU01000002">
    <property type="protein sequence ID" value="MBS8260932.1"/>
    <property type="molecule type" value="Genomic_DNA"/>
</dbReference>
<feature type="transmembrane region" description="Helical" evidence="12">
    <location>
        <begin position="707"/>
        <end position="725"/>
    </location>
</feature>
<evidence type="ECO:0000256" key="8">
    <source>
        <dbReference type="ARBA" id="ARBA00022842"/>
    </source>
</evidence>
<dbReference type="Gene3D" id="3.40.1110.10">
    <property type="entry name" value="Calcium-transporting ATPase, cytoplasmic domain N"/>
    <property type="match status" value="1"/>
</dbReference>
<dbReference type="InterPro" id="IPR036412">
    <property type="entry name" value="HAD-like_sf"/>
</dbReference>
<feature type="transmembrane region" description="Helical" evidence="12">
    <location>
        <begin position="805"/>
        <end position="822"/>
    </location>
</feature>
<evidence type="ECO:0000256" key="9">
    <source>
        <dbReference type="ARBA" id="ARBA00022967"/>
    </source>
</evidence>
<dbReference type="Gene3D" id="1.20.1110.10">
    <property type="entry name" value="Calcium-transporting ATPase, transmembrane domain"/>
    <property type="match status" value="1"/>
</dbReference>
<gene>
    <name evidence="14" type="ORF">DYI23_11925</name>
</gene>
<dbReference type="NCBIfam" id="TIGR01494">
    <property type="entry name" value="ATPase_P-type"/>
    <property type="match status" value="2"/>
</dbReference>
<dbReference type="GO" id="GO:0006883">
    <property type="term" value="P:intracellular sodium ion homeostasis"/>
    <property type="evidence" value="ECO:0007669"/>
    <property type="project" value="TreeGrafter"/>
</dbReference>
<feature type="transmembrane region" description="Helical" evidence="12">
    <location>
        <begin position="731"/>
        <end position="750"/>
    </location>
</feature>
<dbReference type="RefSeq" id="WP_213216368.1">
    <property type="nucleotide sequence ID" value="NZ_QTKU01000002.1"/>
</dbReference>
<keyword evidence="14" id="KW-0378">Hydrolase</keyword>
<dbReference type="PROSITE" id="PS00154">
    <property type="entry name" value="ATPASE_E1_E2"/>
    <property type="match status" value="1"/>
</dbReference>
<proteinExistence type="inferred from homology"/>
<protein>
    <submittedName>
        <fullName evidence="14">HAD family hydrolase</fullName>
    </submittedName>
</protein>
<accession>A0A944GT72</accession>
<organism evidence="14 15">
    <name type="scientific">Roseibium polysiphoniae</name>
    <dbReference type="NCBI Taxonomy" id="2571221"/>
    <lineage>
        <taxon>Bacteria</taxon>
        <taxon>Pseudomonadati</taxon>
        <taxon>Pseudomonadota</taxon>
        <taxon>Alphaproteobacteria</taxon>
        <taxon>Hyphomicrobiales</taxon>
        <taxon>Stappiaceae</taxon>
        <taxon>Roseibium</taxon>
    </lineage>
</organism>
<keyword evidence="7" id="KW-0067">ATP-binding</keyword>
<dbReference type="PRINTS" id="PR00120">
    <property type="entry name" value="HATPASE"/>
</dbReference>
<dbReference type="InterPro" id="IPR023298">
    <property type="entry name" value="ATPase_P-typ_TM_dom_sf"/>
</dbReference>
<keyword evidence="6" id="KW-0547">Nucleotide-binding</keyword>
<dbReference type="Gene3D" id="2.70.150.10">
    <property type="entry name" value="Calcium-transporting ATPase, cytoplasmic transduction domain A"/>
    <property type="match status" value="1"/>
</dbReference>
<dbReference type="SUPFAM" id="SSF81660">
    <property type="entry name" value="Metal cation-transporting ATPase, ATP-binding domain N"/>
    <property type="match status" value="1"/>
</dbReference>
<evidence type="ECO:0000256" key="4">
    <source>
        <dbReference type="ARBA" id="ARBA00022553"/>
    </source>
</evidence>
<evidence type="ECO:0000313" key="14">
    <source>
        <dbReference type="EMBL" id="MBS8260932.1"/>
    </source>
</evidence>
<dbReference type="InterPro" id="IPR059000">
    <property type="entry name" value="ATPase_P-type_domA"/>
</dbReference>
<dbReference type="Proteomes" id="UP000705379">
    <property type="component" value="Unassembled WGS sequence"/>
</dbReference>
<feature type="transmembrane region" description="Helical" evidence="12">
    <location>
        <begin position="59"/>
        <end position="77"/>
    </location>
</feature>
<evidence type="ECO:0000259" key="13">
    <source>
        <dbReference type="SMART" id="SM00831"/>
    </source>
</evidence>
<dbReference type="InterPro" id="IPR001757">
    <property type="entry name" value="P_typ_ATPase"/>
</dbReference>
<dbReference type="InterPro" id="IPR023214">
    <property type="entry name" value="HAD_sf"/>
</dbReference>
<dbReference type="AlphaFoldDB" id="A0A944GT72"/>
<evidence type="ECO:0000256" key="10">
    <source>
        <dbReference type="ARBA" id="ARBA00022989"/>
    </source>
</evidence>
<evidence type="ECO:0000256" key="5">
    <source>
        <dbReference type="ARBA" id="ARBA00022692"/>
    </source>
</evidence>
<keyword evidence="11 12" id="KW-0472">Membrane</keyword>
<dbReference type="SMART" id="SM00831">
    <property type="entry name" value="Cation_ATPase_N"/>
    <property type="match status" value="1"/>
</dbReference>
<evidence type="ECO:0000313" key="15">
    <source>
        <dbReference type="Proteomes" id="UP000705379"/>
    </source>
</evidence>
<keyword evidence="8" id="KW-0460">Magnesium</keyword>
<dbReference type="InterPro" id="IPR006068">
    <property type="entry name" value="ATPase_P-typ_cation-transptr_C"/>
</dbReference>
<reference evidence="14" key="1">
    <citation type="submission" date="2018-08" db="EMBL/GenBank/DDBJ databases">
        <authorList>
            <person name="Jin W."/>
            <person name="Wang H."/>
            <person name="Yang Y."/>
            <person name="Li M."/>
            <person name="Liu J."/>
        </authorList>
    </citation>
    <scope>NUCLEOTIDE SEQUENCE</scope>
    <source>
        <strain evidence="14">AESS21</strain>
    </source>
</reference>
<dbReference type="InterPro" id="IPR050510">
    <property type="entry name" value="Cation_transp_ATPase_P-type"/>
</dbReference>
<keyword evidence="5 12" id="KW-0812">Transmembrane</keyword>
<dbReference type="SUPFAM" id="SSF81653">
    <property type="entry name" value="Calcium ATPase, transduction domain A"/>
    <property type="match status" value="1"/>
</dbReference>
<dbReference type="SUPFAM" id="SSF81665">
    <property type="entry name" value="Calcium ATPase, transmembrane domain M"/>
    <property type="match status" value="1"/>
</dbReference>
<dbReference type="Pfam" id="PF13246">
    <property type="entry name" value="Cation_ATPase"/>
    <property type="match status" value="1"/>
</dbReference>
<evidence type="ECO:0000256" key="3">
    <source>
        <dbReference type="ARBA" id="ARBA00022475"/>
    </source>
</evidence>
<sequence length="908" mass="97633">MSTDAPWHSLPVDDALKHFHSRRSGLSPEEAARALQEYGPNTLPSAKPRSLLRRFLHQFNSVLIYVLLGCAGITLMLGHLTDSLVILAAVIANALIGIVQEGRAENAMASISKILSPQATVLRDTRRLSTEGRNVVPGDIVVLEAGERVPADLRLLRANSLFIQEAILTGESVAVEKQTAPAPESATIAERSCMAYSGTMVTMGEGLGVVIATGTQSEIGRISGLLSDIEELQTPLLLKMGIFARWLTALILILGALLFVYGYAVLHQDPQLLFMSIVGLSVAAIPEGLPAVLTITLAIGVQAMAKRNAIVRRLPSIETLGSVSVICTDKTGTLTFNEMSVTNICLTTGEFHVEGEGYEPSGRILRSDDASPIEATSADLHLSRLARAAELCNDAMLHQDDGRWKVEGDPMEGALLAMSRKISPRKEAPRDRVALLPFDASYRYMATLTRTEAQSGGPTEQTLITIKGAPERILAMCTQELGSDGMPEPLNERQWHQRAEALANAGQRVLALAEKHGSPNQIDLSSEDLEQGLVLIGLVGLMDPPRPEAIEAVADCRSAGIQVKMVTGDHAGTAAAIGRQIGLEKPGNTLTGADIDVMTDAELRACVMETDVFARTSPEHKLRLVAALQTLGMTVAMTGDGVNDAPALKRADAGIAMGLKGSEAAREAADLVLADDNFRSIADAVREGRTVYDNIVKVIGWTLPTSTGEAMIVAAAILFGLTLPITAAQILWINLITASTLGMALAFEPSELGTMSRPPRKRSQPLLTGELVWHIALVSALFMAAVFGMFVYIQDQGHSVEYARTITVNTLVFLEIFQLLFVRTMHFNSFSLSAWAGTRPVWIAIAMVVLGQLAMTYLPALQLVFETRPLEAKDMALIIALGVVLYVILEIEKRMRMALTSAPTTDKA</sequence>
<comment type="caution">
    <text evidence="14">The sequence shown here is derived from an EMBL/GenBank/DDBJ whole genome shotgun (WGS) entry which is preliminary data.</text>
</comment>
<comment type="similarity">
    <text evidence="2">Belongs to the cation transport ATPase (P-type) (TC 3.A.3) family. Type IIA subfamily.</text>
</comment>
<evidence type="ECO:0000256" key="12">
    <source>
        <dbReference type="SAM" id="Phobius"/>
    </source>
</evidence>
<dbReference type="InterPro" id="IPR018303">
    <property type="entry name" value="ATPase_P-typ_P_site"/>
</dbReference>
<dbReference type="PANTHER" id="PTHR43294">
    <property type="entry name" value="SODIUM/POTASSIUM-TRANSPORTING ATPASE SUBUNIT ALPHA"/>
    <property type="match status" value="1"/>
</dbReference>
<dbReference type="Gene3D" id="3.40.50.1000">
    <property type="entry name" value="HAD superfamily/HAD-like"/>
    <property type="match status" value="1"/>
</dbReference>
<keyword evidence="10 12" id="KW-1133">Transmembrane helix</keyword>
<dbReference type="InterPro" id="IPR044492">
    <property type="entry name" value="P_typ_ATPase_HD_dom"/>
</dbReference>
<dbReference type="GO" id="GO:0005886">
    <property type="term" value="C:plasma membrane"/>
    <property type="evidence" value="ECO:0007669"/>
    <property type="project" value="UniProtKB-SubCell"/>
</dbReference>
<dbReference type="SFLD" id="SFLDF00027">
    <property type="entry name" value="p-type_atpase"/>
    <property type="match status" value="1"/>
</dbReference>
<dbReference type="InterPro" id="IPR008250">
    <property type="entry name" value="ATPase_P-typ_transduc_dom_A_sf"/>
</dbReference>
<dbReference type="GO" id="GO:0005524">
    <property type="term" value="F:ATP binding"/>
    <property type="evidence" value="ECO:0007669"/>
    <property type="project" value="UniProtKB-KW"/>
</dbReference>
<feature type="transmembrane region" description="Helical" evidence="12">
    <location>
        <begin position="771"/>
        <end position="793"/>
    </location>
</feature>
<feature type="transmembrane region" description="Helical" evidence="12">
    <location>
        <begin position="272"/>
        <end position="305"/>
    </location>
</feature>
<dbReference type="Pfam" id="PF00122">
    <property type="entry name" value="E1-E2_ATPase"/>
    <property type="match status" value="1"/>
</dbReference>
<name>A0A944GT72_9HYPH</name>
<dbReference type="GO" id="GO:0005391">
    <property type="term" value="F:P-type sodium:potassium-exchanging transporter activity"/>
    <property type="evidence" value="ECO:0007669"/>
    <property type="project" value="TreeGrafter"/>
</dbReference>
<dbReference type="PRINTS" id="PR00119">
    <property type="entry name" value="CATATPASE"/>
</dbReference>
<dbReference type="SFLD" id="SFLDS00003">
    <property type="entry name" value="Haloacid_Dehalogenase"/>
    <property type="match status" value="1"/>
</dbReference>